<evidence type="ECO:0000313" key="3">
    <source>
        <dbReference type="Proteomes" id="UP000521943"/>
    </source>
</evidence>
<evidence type="ECO:0000313" key="2">
    <source>
        <dbReference type="EMBL" id="KAF6756879.1"/>
    </source>
</evidence>
<name>A0A8H6I1C9_9AGAR</name>
<dbReference type="EMBL" id="JACGCI010000024">
    <property type="protein sequence ID" value="KAF6756879.1"/>
    <property type="molecule type" value="Genomic_DNA"/>
</dbReference>
<accession>A0A8H6I1C9</accession>
<comment type="caution">
    <text evidence="2">The sequence shown here is derived from an EMBL/GenBank/DDBJ whole genome shotgun (WGS) entry which is preliminary data.</text>
</comment>
<gene>
    <name evidence="2" type="ORF">DFP72DRAFT_892577</name>
</gene>
<reference evidence="2 3" key="1">
    <citation type="submission" date="2020-07" db="EMBL/GenBank/DDBJ databases">
        <title>Comparative genomics of pyrophilous fungi reveals a link between fire events and developmental genes.</title>
        <authorList>
            <consortium name="DOE Joint Genome Institute"/>
            <person name="Steindorff A.S."/>
            <person name="Carver A."/>
            <person name="Calhoun S."/>
            <person name="Stillman K."/>
            <person name="Liu H."/>
            <person name="Lipzen A."/>
            <person name="Pangilinan J."/>
            <person name="Labutti K."/>
            <person name="Bruns T.D."/>
            <person name="Grigoriev I.V."/>
        </authorList>
    </citation>
    <scope>NUCLEOTIDE SEQUENCE [LARGE SCALE GENOMIC DNA]</scope>
    <source>
        <strain evidence="2 3">CBS 144469</strain>
    </source>
</reference>
<dbReference type="Proteomes" id="UP000521943">
    <property type="component" value="Unassembled WGS sequence"/>
</dbReference>
<evidence type="ECO:0000256" key="1">
    <source>
        <dbReference type="SAM" id="MobiDB-lite"/>
    </source>
</evidence>
<dbReference type="AlphaFoldDB" id="A0A8H6I1C9"/>
<feature type="compositionally biased region" description="Polar residues" evidence="1">
    <location>
        <begin position="55"/>
        <end position="72"/>
    </location>
</feature>
<sequence>MLFSLLFQQQAINTPDPFMAQSKHAAILTAVGLTLLVTSGILVTRGASWRKAQRRISQIASRNKQHSASRSPAANGRPAPLSTSHPSCGPESNSSTSPYSYSSPTSRATTPDETYASPHTPLFRDLRSPSASPSRELPPSRSTKQDPRAPSYTRYPPLPVSPLAIPHSRALPEDKSLPQFAPPELVFAAFDYQLMPYRGPPTQSFTASTSLIHKAPLALVISLNPSDHARVMQERYEEMCSFLTSPALMSTAAEIHSIDIIVPRESSANWNFESLPHPFDEGPTYKSKRRKEDWRQNDCMSPFRYKNQFPNLVEFGWDGMLGRRRGDGAYAALPAPFVDLIALPYAQLRRLELRHCLVTLSDCKHILRSAPRLRTFVVDTVVGVEPRTSVPGFHARGDVPALPRSSFPRWPLAAQALFQPLFPGDGTGAAPVHIECPELCILHVRTTVDLGHFFSTCSMPRVRRILYEPVGEDVGFVSVDNFPWNLNWESLESLALAAANVQVPVLDQLALACFEERVDWSFTPTSGQ</sequence>
<proteinExistence type="predicted"/>
<dbReference type="OrthoDB" id="3064679at2759"/>
<feature type="compositionally biased region" description="Polar residues" evidence="1">
    <location>
        <begin position="81"/>
        <end position="93"/>
    </location>
</feature>
<protein>
    <submittedName>
        <fullName evidence="2">Uncharacterized protein</fullName>
    </submittedName>
</protein>
<organism evidence="2 3">
    <name type="scientific">Ephemerocybe angulata</name>
    <dbReference type="NCBI Taxonomy" id="980116"/>
    <lineage>
        <taxon>Eukaryota</taxon>
        <taxon>Fungi</taxon>
        <taxon>Dikarya</taxon>
        <taxon>Basidiomycota</taxon>
        <taxon>Agaricomycotina</taxon>
        <taxon>Agaricomycetes</taxon>
        <taxon>Agaricomycetidae</taxon>
        <taxon>Agaricales</taxon>
        <taxon>Agaricineae</taxon>
        <taxon>Psathyrellaceae</taxon>
        <taxon>Ephemerocybe</taxon>
    </lineage>
</organism>
<keyword evidence="3" id="KW-1185">Reference proteome</keyword>
<feature type="compositionally biased region" description="Low complexity" evidence="1">
    <location>
        <begin position="94"/>
        <end position="106"/>
    </location>
</feature>
<feature type="region of interest" description="Disordered" evidence="1">
    <location>
        <begin position="54"/>
        <end position="159"/>
    </location>
</feature>